<dbReference type="InterPro" id="IPR018289">
    <property type="entry name" value="MULE_transposase_dom"/>
</dbReference>
<feature type="compositionally biased region" description="Pro residues" evidence="1">
    <location>
        <begin position="171"/>
        <end position="184"/>
    </location>
</feature>
<feature type="compositionally biased region" description="Low complexity" evidence="1">
    <location>
        <begin position="87"/>
        <end position="98"/>
    </location>
</feature>
<evidence type="ECO:0000313" key="4">
    <source>
        <dbReference type="Proteomes" id="UP000230423"/>
    </source>
</evidence>
<protein>
    <recommendedName>
        <fullName evidence="2">MULE transposase domain-containing protein</fullName>
    </recommendedName>
</protein>
<evidence type="ECO:0000313" key="3">
    <source>
        <dbReference type="EMBL" id="PIO61597.1"/>
    </source>
</evidence>
<feature type="region of interest" description="Disordered" evidence="1">
    <location>
        <begin position="154"/>
        <end position="229"/>
    </location>
</feature>
<dbReference type="EMBL" id="KZ353337">
    <property type="protein sequence ID" value="PIO61597.1"/>
    <property type="molecule type" value="Genomic_DNA"/>
</dbReference>
<feature type="domain" description="MULE transposase" evidence="2">
    <location>
        <begin position="449"/>
        <end position="530"/>
    </location>
</feature>
<dbReference type="AlphaFoldDB" id="A0A2G9TUJ4"/>
<dbReference type="OrthoDB" id="5870128at2759"/>
<keyword evidence="4" id="KW-1185">Reference proteome</keyword>
<evidence type="ECO:0000259" key="2">
    <source>
        <dbReference type="Pfam" id="PF10551"/>
    </source>
</evidence>
<accession>A0A2G9TUJ4</accession>
<gene>
    <name evidence="3" type="ORF">TELCIR_16876</name>
</gene>
<feature type="compositionally biased region" description="Polar residues" evidence="1">
    <location>
        <begin position="186"/>
        <end position="202"/>
    </location>
</feature>
<name>A0A2G9TUJ4_TELCI</name>
<reference evidence="3 4" key="1">
    <citation type="submission" date="2015-09" db="EMBL/GenBank/DDBJ databases">
        <title>Draft genome of the parasitic nematode Teladorsagia circumcincta isolate WARC Sus (inbred).</title>
        <authorList>
            <person name="Mitreva M."/>
        </authorList>
    </citation>
    <scope>NUCLEOTIDE SEQUENCE [LARGE SCALE GENOMIC DNA]</scope>
    <source>
        <strain evidence="3 4">S</strain>
    </source>
</reference>
<feature type="region of interest" description="Disordered" evidence="1">
    <location>
        <begin position="71"/>
        <end position="102"/>
    </location>
</feature>
<sequence length="567" mass="61603">MPLNTLPSASSPCMSSGDLQCTSMQAPAPAFYAAPAPFQASSSYFFSGYEPFCDIYCNAMHAAAPPLYVGPTPSQATPSSPAPPLLSPIAPRHPTSSSPAPPLLSPSLVLQHTYSSPAPPPLSPIAPCQPICSPSAPPLLSQCIGMQVTASSPAPPLLSPVDPRHPAFSSPAPPPLSPNAPCHPTPSFSASPLSPTVVLQHTSPAPPPLSPIAARQPTPSSPAPALPSQYPLSLNVTPAPSLNAPTPFACPSNATFPISSFTGTTRSFTFYRAWANKTREKYGCIHCLKERRKRGEQTMGEYIEVDFEALWMLITLVDTFQELQSIRRDPTCAEKKPVKVYLDMVAASFVTDDVEMEDSIRAAVRRSGYHARRQPIVRSLAVWKNRAVTMDNVPSEFRTLRDGSTFLHYQAPGFHIYYSIATIQKACEAGLHSIVADGMHSLHPRSLGCHAQLYCVHGVCSGGIEVPLMYCITAKKTEETYLKVFGHLKSNITGDAPRRAILDFEKAAITATRKIFPRASVEGCAFHLAQAWNRRRDALGLRRYMQGMERDARIVQWWDTVKGTLKF</sequence>
<evidence type="ECO:0000256" key="1">
    <source>
        <dbReference type="SAM" id="MobiDB-lite"/>
    </source>
</evidence>
<dbReference type="Pfam" id="PF10551">
    <property type="entry name" value="MULE"/>
    <property type="match status" value="1"/>
</dbReference>
<dbReference type="Proteomes" id="UP000230423">
    <property type="component" value="Unassembled WGS sequence"/>
</dbReference>
<organism evidence="3 4">
    <name type="scientific">Teladorsagia circumcincta</name>
    <name type="common">Brown stomach worm</name>
    <name type="synonym">Ostertagia circumcincta</name>
    <dbReference type="NCBI Taxonomy" id="45464"/>
    <lineage>
        <taxon>Eukaryota</taxon>
        <taxon>Metazoa</taxon>
        <taxon>Ecdysozoa</taxon>
        <taxon>Nematoda</taxon>
        <taxon>Chromadorea</taxon>
        <taxon>Rhabditida</taxon>
        <taxon>Rhabditina</taxon>
        <taxon>Rhabditomorpha</taxon>
        <taxon>Strongyloidea</taxon>
        <taxon>Trichostrongylidae</taxon>
        <taxon>Teladorsagia</taxon>
    </lineage>
</organism>
<proteinExistence type="predicted"/>